<accession>A0A7G1PV23</accession>
<evidence type="ECO:0000256" key="1">
    <source>
        <dbReference type="SAM" id="Phobius"/>
    </source>
</evidence>
<reference evidence="2" key="1">
    <citation type="submission" date="2020-09" db="EMBL/GenBank/DDBJ databases">
        <title>Complete mitochondrial DNA sequence of Halyomorpha halys spread in Georgia.</title>
        <authorList>
            <person name="Gogniashvili M."/>
            <person name="Kunelauri N."/>
            <person name="Tepnadze N."/>
            <person name="Shanava T."/>
            <person name="Beridze T."/>
        </authorList>
    </citation>
    <scope>NUCLEOTIDE SEQUENCE</scope>
    <source>
        <strain evidence="2">G_9</strain>
    </source>
</reference>
<sequence>MPQMSPLWWEILFIYFIMSYFMFNIFIYFSINKPLLFKMNKNKKIEQMNWSW</sequence>
<keyword evidence="1" id="KW-0812">Transmembrane</keyword>
<dbReference type="OrthoDB" id="7721627at2759"/>
<geneLocation type="mitochondrion" evidence="2"/>
<protein>
    <submittedName>
        <fullName evidence="2">ATP synthase F0 subunit 8</fullName>
    </submittedName>
</protein>
<dbReference type="EMBL" id="LC579925">
    <property type="protein sequence ID" value="BCL51135.1"/>
    <property type="molecule type" value="Genomic_DNA"/>
</dbReference>
<evidence type="ECO:0000313" key="2">
    <source>
        <dbReference type="EMBL" id="BCL51135.1"/>
    </source>
</evidence>
<feature type="transmembrane region" description="Helical" evidence="1">
    <location>
        <begin position="12"/>
        <end position="31"/>
    </location>
</feature>
<keyword evidence="1" id="KW-1133">Transmembrane helix</keyword>
<organism evidence="2">
    <name type="scientific">Halyomorpha halys</name>
    <name type="common">Brown marmorated stink bug</name>
    <name type="synonym">Pentatoma halys</name>
    <dbReference type="NCBI Taxonomy" id="286706"/>
    <lineage>
        <taxon>Eukaryota</taxon>
        <taxon>Metazoa</taxon>
        <taxon>Ecdysozoa</taxon>
        <taxon>Arthropoda</taxon>
        <taxon>Hexapoda</taxon>
        <taxon>Insecta</taxon>
        <taxon>Pterygota</taxon>
        <taxon>Neoptera</taxon>
        <taxon>Paraneoptera</taxon>
        <taxon>Hemiptera</taxon>
        <taxon>Heteroptera</taxon>
        <taxon>Panheteroptera</taxon>
        <taxon>Pentatomomorpha</taxon>
        <taxon>Pentatomoidea</taxon>
        <taxon>Pentatomidae</taxon>
        <taxon>Pentatominae</taxon>
        <taxon>Halyomorpha</taxon>
    </lineage>
</organism>
<name>A0A7G1PV23_HALHY</name>
<gene>
    <name evidence="2" type="primary">ATP8</name>
</gene>
<keyword evidence="1" id="KW-0472">Membrane</keyword>
<proteinExistence type="predicted"/>
<dbReference type="AlphaFoldDB" id="A0A7G1PV23"/>
<keyword evidence="2" id="KW-0496">Mitochondrion</keyword>